<dbReference type="Proteomes" id="UP000012220">
    <property type="component" value="Unassembled WGS sequence"/>
</dbReference>
<organism evidence="2 3">
    <name type="scientific">Leptospira interrogans serovar Australis str. 200703203</name>
    <dbReference type="NCBI Taxonomy" id="1085541"/>
    <lineage>
        <taxon>Bacteria</taxon>
        <taxon>Pseudomonadati</taxon>
        <taxon>Spirochaetota</taxon>
        <taxon>Spirochaetia</taxon>
        <taxon>Leptospirales</taxon>
        <taxon>Leptospiraceae</taxon>
        <taxon>Leptospira</taxon>
    </lineage>
</organism>
<protein>
    <submittedName>
        <fullName evidence="2">Uncharacterized protein</fullName>
    </submittedName>
</protein>
<proteinExistence type="predicted"/>
<dbReference type="EMBL" id="AHNY02000077">
    <property type="protein sequence ID" value="EMY26708.1"/>
    <property type="molecule type" value="Genomic_DNA"/>
</dbReference>
<evidence type="ECO:0000256" key="1">
    <source>
        <dbReference type="SAM" id="MobiDB-lite"/>
    </source>
</evidence>
<accession>N1UKA8</accession>
<sequence>MHRRSAGRSTDRVGKLNTTLSSNSMHRSLRVALQVALWSVSFTQDLS</sequence>
<dbReference type="BioCyc" id="LINT1085541:G11IQ-450-MONOMER"/>
<evidence type="ECO:0000313" key="3">
    <source>
        <dbReference type="Proteomes" id="UP000012220"/>
    </source>
</evidence>
<evidence type="ECO:0000313" key="2">
    <source>
        <dbReference type="EMBL" id="EMY26708.1"/>
    </source>
</evidence>
<gene>
    <name evidence="2" type="ORF">LEP1GSC115_4465</name>
</gene>
<feature type="region of interest" description="Disordered" evidence="1">
    <location>
        <begin position="1"/>
        <end position="20"/>
    </location>
</feature>
<name>N1UKA8_LEPIR</name>
<dbReference type="AlphaFoldDB" id="N1UKA8"/>
<comment type="caution">
    <text evidence="2">The sequence shown here is derived from an EMBL/GenBank/DDBJ whole genome shotgun (WGS) entry which is preliminary data.</text>
</comment>
<reference evidence="2 3" key="1">
    <citation type="submission" date="2013-02" db="EMBL/GenBank/DDBJ databases">
        <authorList>
            <person name="Harkins D.M."/>
            <person name="Durkin A.S."/>
            <person name="Brinkac L.M."/>
            <person name="Haft D.H."/>
            <person name="Selengut J.D."/>
            <person name="Sanka R."/>
            <person name="DePew J."/>
            <person name="Purushe J."/>
            <person name="Picardeau M."/>
            <person name="Werts C."/>
            <person name="Goarant C."/>
            <person name="Vinetz J.M."/>
            <person name="Sutton G.G."/>
            <person name="Nierman W.C."/>
            <person name="Fouts D.E."/>
        </authorList>
    </citation>
    <scope>NUCLEOTIDE SEQUENCE [LARGE SCALE GENOMIC DNA]</scope>
    <source>
        <strain evidence="2 3">200703203</strain>
    </source>
</reference>